<dbReference type="AlphaFoldDB" id="A0A238C1T3"/>
<sequence length="919" mass="104426">MVWIRVDIGERNGILIDLESVKKMSLLFIILGEHIWIQIISYIVVQNAMKSHCKHQNLEIAILEESASIQADENYQNMAQSENKYITSNSVSSNQNNNKKLSRRTIKVKSEEVSTPTHFEHLVHIENLQSNANNFVVTELSHDPIIRNIFNMIEKNITDMDSNVTAPTNNENITELYLESSMKSRESNPENVTIYVRDIETYDNLNNFAISSCILDEKQSVQKRNNLTLNLECSRKASDDDKGQSIPYTLEQNFEEKDNQNRTKSFLMQVTHKNLVSTSSSDSNGAISPLTSLTPKSMPFQYSDLQKQGATYDALISENTRKLISPLYENQEAIIVGSKTTDTNSSEQSFIDLNDQMEIQQALKQLDDALDEQISTETFLTLNPNKSKAEMFEKKAESMKSNDSKKSVKQLVEMLDSKQLQFRVWNMPPKLQPTVANQNSDFTSDSENNTEIKTSLYISGLESRVDSDISHKQSKPSLIGVNIFDFGDGKSIAEIIAEKRSHENRSFQKLPPTSPKPVLQKPLPVPKVNILDEDEERKWLLPSSSQSIPSSEKPLFNDRREKMIFMVDKKSEIQEKHQKTPSFEMLPTVIKIHDRESHPLSDASPANTSAIRKDSNQQQNSKVQYVTVNNIYENLSENGSEKYLETSFDGPIAMTSISESKNDRTKNWAYICDKNASHMLHEQEQQQQKDSVDEGKLFIDNVASISSNDTSNHVHDVKWRSDHVNRANIDISIENDQNSAPIPAPRTCFKRNSHDSVSDKRMMQRSTSMCCTSVSKEWNDSAIKSVSNIIRQHPTIFNRSPSMSIPETARIPDEKLLIRPKPAPRQIDSRKRTIITVDVSEVVNRNFEKESARPIPVPRQSKLKKTENDIISSAALNDDLLKKNAFAVTKIQHGIVSRPESMITIAKTINKVNEEDKKK</sequence>
<feature type="region of interest" description="Disordered" evidence="1">
    <location>
        <begin position="503"/>
        <end position="522"/>
    </location>
</feature>
<reference evidence="3 4" key="1">
    <citation type="submission" date="2015-12" db="EMBL/GenBank/DDBJ databases">
        <title>Draft genome of the nematode, Onchocerca flexuosa.</title>
        <authorList>
            <person name="Mitreva M."/>
        </authorList>
    </citation>
    <scope>NUCLEOTIDE SEQUENCE [LARGE SCALE GENOMIC DNA]</scope>
    <source>
        <strain evidence="3">Red Deer</strain>
    </source>
</reference>
<protein>
    <recommendedName>
        <fullName evidence="2">CRIB domain-containing protein</fullName>
    </recommendedName>
</protein>
<evidence type="ECO:0000259" key="2">
    <source>
        <dbReference type="PROSITE" id="PS50108"/>
    </source>
</evidence>
<dbReference type="PROSITE" id="PS50108">
    <property type="entry name" value="CRIB"/>
    <property type="match status" value="1"/>
</dbReference>
<proteinExistence type="predicted"/>
<evidence type="ECO:0000313" key="4">
    <source>
        <dbReference type="Proteomes" id="UP000242913"/>
    </source>
</evidence>
<accession>A0A238C1T3</accession>
<feature type="compositionally biased region" description="Polar residues" evidence="1">
    <location>
        <begin position="604"/>
        <end position="620"/>
    </location>
</feature>
<evidence type="ECO:0000256" key="1">
    <source>
        <dbReference type="SAM" id="MobiDB-lite"/>
    </source>
</evidence>
<dbReference type="EMBL" id="KZ269980">
    <property type="protein sequence ID" value="OZC11423.1"/>
    <property type="molecule type" value="Genomic_DNA"/>
</dbReference>
<keyword evidence="4" id="KW-1185">Reference proteome</keyword>
<feature type="region of interest" description="Disordered" evidence="1">
    <location>
        <begin position="598"/>
        <end position="620"/>
    </location>
</feature>
<dbReference type="Proteomes" id="UP000242913">
    <property type="component" value="Unassembled WGS sequence"/>
</dbReference>
<name>A0A238C1T3_9BILA</name>
<organism evidence="3 4">
    <name type="scientific">Onchocerca flexuosa</name>
    <dbReference type="NCBI Taxonomy" id="387005"/>
    <lineage>
        <taxon>Eukaryota</taxon>
        <taxon>Metazoa</taxon>
        <taxon>Ecdysozoa</taxon>
        <taxon>Nematoda</taxon>
        <taxon>Chromadorea</taxon>
        <taxon>Rhabditida</taxon>
        <taxon>Spirurina</taxon>
        <taxon>Spiruromorpha</taxon>
        <taxon>Filarioidea</taxon>
        <taxon>Onchocercidae</taxon>
        <taxon>Onchocerca</taxon>
    </lineage>
</organism>
<dbReference type="OrthoDB" id="5865062at2759"/>
<evidence type="ECO:0000313" key="3">
    <source>
        <dbReference type="EMBL" id="OZC11423.1"/>
    </source>
</evidence>
<dbReference type="InterPro" id="IPR000095">
    <property type="entry name" value="CRIB_dom"/>
</dbReference>
<gene>
    <name evidence="3" type="ORF">X798_01280</name>
</gene>
<feature type="domain" description="CRIB" evidence="2">
    <location>
        <begin position="113"/>
        <end position="126"/>
    </location>
</feature>